<dbReference type="Pfam" id="PF00072">
    <property type="entry name" value="Response_reg"/>
    <property type="match status" value="1"/>
</dbReference>
<feature type="domain" description="OmpR/PhoB-type" evidence="10">
    <location>
        <begin position="159"/>
        <end position="257"/>
    </location>
</feature>
<dbReference type="Gene3D" id="6.10.250.690">
    <property type="match status" value="1"/>
</dbReference>
<proteinExistence type="predicted"/>
<evidence type="ECO:0000313" key="12">
    <source>
        <dbReference type="Proteomes" id="UP000570678"/>
    </source>
</evidence>
<keyword evidence="2 7" id="KW-0597">Phosphoprotein</keyword>
<evidence type="ECO:0000256" key="1">
    <source>
        <dbReference type="ARBA" id="ARBA00004496"/>
    </source>
</evidence>
<comment type="subcellular location">
    <subcellularLocation>
        <location evidence="1">Cytoplasm</location>
    </subcellularLocation>
</comment>
<evidence type="ECO:0000256" key="5">
    <source>
        <dbReference type="ARBA" id="ARBA00023125"/>
    </source>
</evidence>
<evidence type="ECO:0000256" key="4">
    <source>
        <dbReference type="ARBA" id="ARBA00023015"/>
    </source>
</evidence>
<dbReference type="InterPro" id="IPR016032">
    <property type="entry name" value="Sig_transdc_resp-reg_C-effctor"/>
</dbReference>
<dbReference type="Gene3D" id="3.40.50.2300">
    <property type="match status" value="1"/>
</dbReference>
<dbReference type="CDD" id="cd00383">
    <property type="entry name" value="trans_reg_C"/>
    <property type="match status" value="1"/>
</dbReference>
<evidence type="ECO:0000256" key="2">
    <source>
        <dbReference type="ARBA" id="ARBA00022553"/>
    </source>
</evidence>
<evidence type="ECO:0000313" key="11">
    <source>
        <dbReference type="EMBL" id="NKY60147.1"/>
    </source>
</evidence>
<keyword evidence="12" id="KW-1185">Reference proteome</keyword>
<reference evidence="11 12" key="1">
    <citation type="submission" date="2020-04" db="EMBL/GenBank/DDBJ databases">
        <title>MicrobeNet Type strains.</title>
        <authorList>
            <person name="Nicholson A.C."/>
        </authorList>
    </citation>
    <scope>NUCLEOTIDE SEQUENCE [LARGE SCALE GENOMIC DNA]</scope>
    <source>
        <strain evidence="11 12">JCM 3332</strain>
    </source>
</reference>
<sequence length="259" mass="27746">MGPSSGVNTWTRRAGRPGYVNTLGGVERTNKPAVLVVDDDEDVLASVERGLRLSGFQVSIARDGAAALRAVADNGPDAIVLDMNMPVLDGAGVVTALRAMGNEVPICVLSARSSVGDRIAGLESGADDYLIKPFVLAELVARIKALLRRRTDTTPAGPSDTIVVGPLHVDTAGYRAVLDGQEIDLTKREFELLSTLARNAGVVLSRERLLELVWGYDFAADTNVVDVFVGYLRRKLEVDGTPRLLHTIRGVGFVLRDAK</sequence>
<dbReference type="PROSITE" id="PS51755">
    <property type="entry name" value="OMPR_PHOB"/>
    <property type="match status" value="1"/>
</dbReference>
<dbReference type="GO" id="GO:0005829">
    <property type="term" value="C:cytosol"/>
    <property type="evidence" value="ECO:0007669"/>
    <property type="project" value="TreeGrafter"/>
</dbReference>
<dbReference type="GO" id="GO:0032993">
    <property type="term" value="C:protein-DNA complex"/>
    <property type="evidence" value="ECO:0007669"/>
    <property type="project" value="TreeGrafter"/>
</dbReference>
<dbReference type="GO" id="GO:0000976">
    <property type="term" value="F:transcription cis-regulatory region binding"/>
    <property type="evidence" value="ECO:0007669"/>
    <property type="project" value="TreeGrafter"/>
</dbReference>
<gene>
    <name evidence="11" type="ORF">HGA15_29195</name>
</gene>
<feature type="DNA-binding region" description="OmpR/PhoB-type" evidence="8">
    <location>
        <begin position="159"/>
        <end position="257"/>
    </location>
</feature>
<dbReference type="InterPro" id="IPR011006">
    <property type="entry name" value="CheY-like_superfamily"/>
</dbReference>
<dbReference type="EMBL" id="JAAXOT010000020">
    <property type="protein sequence ID" value="NKY60147.1"/>
    <property type="molecule type" value="Genomic_DNA"/>
</dbReference>
<dbReference type="PROSITE" id="PS50110">
    <property type="entry name" value="RESPONSE_REGULATORY"/>
    <property type="match status" value="1"/>
</dbReference>
<dbReference type="Gene3D" id="1.10.10.10">
    <property type="entry name" value="Winged helix-like DNA-binding domain superfamily/Winged helix DNA-binding domain"/>
    <property type="match status" value="1"/>
</dbReference>
<evidence type="ECO:0000256" key="6">
    <source>
        <dbReference type="ARBA" id="ARBA00023163"/>
    </source>
</evidence>
<dbReference type="SUPFAM" id="SSF46894">
    <property type="entry name" value="C-terminal effector domain of the bipartite response regulators"/>
    <property type="match status" value="1"/>
</dbReference>
<dbReference type="InterPro" id="IPR001867">
    <property type="entry name" value="OmpR/PhoB-type_DNA-bd"/>
</dbReference>
<dbReference type="CDD" id="cd17627">
    <property type="entry name" value="REC_OmpR_PrrA-like"/>
    <property type="match status" value="1"/>
</dbReference>
<evidence type="ECO:0000259" key="10">
    <source>
        <dbReference type="PROSITE" id="PS51755"/>
    </source>
</evidence>
<feature type="domain" description="Response regulatory" evidence="9">
    <location>
        <begin position="33"/>
        <end position="147"/>
    </location>
</feature>
<name>A0A846YM00_9NOCA</name>
<keyword evidence="3" id="KW-0902">Two-component regulatory system</keyword>
<dbReference type="SUPFAM" id="SSF52172">
    <property type="entry name" value="CheY-like"/>
    <property type="match status" value="1"/>
</dbReference>
<dbReference type="Pfam" id="PF00486">
    <property type="entry name" value="Trans_reg_C"/>
    <property type="match status" value="1"/>
</dbReference>
<accession>A0A846YM00</accession>
<comment type="caution">
    <text evidence="11">The sequence shown here is derived from an EMBL/GenBank/DDBJ whole genome shotgun (WGS) entry which is preliminary data.</text>
</comment>
<dbReference type="GO" id="GO:0000156">
    <property type="term" value="F:phosphorelay response regulator activity"/>
    <property type="evidence" value="ECO:0007669"/>
    <property type="project" value="TreeGrafter"/>
</dbReference>
<dbReference type="PANTHER" id="PTHR48111">
    <property type="entry name" value="REGULATOR OF RPOS"/>
    <property type="match status" value="1"/>
</dbReference>
<evidence type="ECO:0000259" key="9">
    <source>
        <dbReference type="PROSITE" id="PS50110"/>
    </source>
</evidence>
<dbReference type="InterPro" id="IPR036388">
    <property type="entry name" value="WH-like_DNA-bd_sf"/>
</dbReference>
<protein>
    <submittedName>
        <fullName evidence="11">Response regulator transcription factor</fullName>
    </submittedName>
</protein>
<evidence type="ECO:0000256" key="3">
    <source>
        <dbReference type="ARBA" id="ARBA00023012"/>
    </source>
</evidence>
<keyword evidence="5 8" id="KW-0238">DNA-binding</keyword>
<keyword evidence="4" id="KW-0805">Transcription regulation</keyword>
<evidence type="ECO:0000256" key="7">
    <source>
        <dbReference type="PROSITE-ProRule" id="PRU00169"/>
    </source>
</evidence>
<dbReference type="SMART" id="SM00862">
    <property type="entry name" value="Trans_reg_C"/>
    <property type="match status" value="1"/>
</dbReference>
<dbReference type="PANTHER" id="PTHR48111:SF22">
    <property type="entry name" value="REGULATOR OF RPOS"/>
    <property type="match status" value="1"/>
</dbReference>
<dbReference type="AlphaFoldDB" id="A0A846YM00"/>
<feature type="modified residue" description="4-aspartylphosphate" evidence="7">
    <location>
        <position position="82"/>
    </location>
</feature>
<dbReference type="GO" id="GO:0006355">
    <property type="term" value="P:regulation of DNA-templated transcription"/>
    <property type="evidence" value="ECO:0007669"/>
    <property type="project" value="InterPro"/>
</dbReference>
<dbReference type="Proteomes" id="UP000570678">
    <property type="component" value="Unassembled WGS sequence"/>
</dbReference>
<organism evidence="11 12">
    <name type="scientific">Nocardia flavorosea</name>
    <dbReference type="NCBI Taxonomy" id="53429"/>
    <lineage>
        <taxon>Bacteria</taxon>
        <taxon>Bacillati</taxon>
        <taxon>Actinomycetota</taxon>
        <taxon>Actinomycetes</taxon>
        <taxon>Mycobacteriales</taxon>
        <taxon>Nocardiaceae</taxon>
        <taxon>Nocardia</taxon>
    </lineage>
</organism>
<keyword evidence="6" id="KW-0804">Transcription</keyword>
<evidence type="ECO:0000256" key="8">
    <source>
        <dbReference type="PROSITE-ProRule" id="PRU01091"/>
    </source>
</evidence>
<dbReference type="InterPro" id="IPR039420">
    <property type="entry name" value="WalR-like"/>
</dbReference>
<dbReference type="FunFam" id="1.10.10.10:FF:000005">
    <property type="entry name" value="Two-component system response regulator"/>
    <property type="match status" value="1"/>
</dbReference>
<dbReference type="SMART" id="SM00448">
    <property type="entry name" value="REC"/>
    <property type="match status" value="1"/>
</dbReference>
<dbReference type="InterPro" id="IPR001789">
    <property type="entry name" value="Sig_transdc_resp-reg_receiver"/>
</dbReference>